<dbReference type="Pfam" id="PF00669">
    <property type="entry name" value="Flagellin_N"/>
    <property type="match status" value="1"/>
</dbReference>
<dbReference type="GO" id="GO:0009288">
    <property type="term" value="C:bacterial-type flagellum"/>
    <property type="evidence" value="ECO:0007669"/>
    <property type="project" value="UniProtKB-SubCell"/>
</dbReference>
<dbReference type="Gene3D" id="1.20.1330.10">
    <property type="entry name" value="f41 fragment of flagellin, N-terminal domain"/>
    <property type="match status" value="1"/>
</dbReference>
<comment type="subcellular location">
    <subcellularLocation>
        <location evidence="3">Secreted</location>
    </subcellularLocation>
    <subcellularLocation>
        <location evidence="3">Bacterial flagellum</location>
    </subcellularLocation>
</comment>
<dbReference type="Proteomes" id="UP000199555">
    <property type="component" value="Unassembled WGS sequence"/>
</dbReference>
<dbReference type="STRING" id="525640.SAMN04487971_102267"/>
<evidence type="ECO:0000259" key="5">
    <source>
        <dbReference type="Pfam" id="PF00700"/>
    </source>
</evidence>
<name>A0A1G9DXZ1_9RHOB</name>
<evidence type="ECO:0000256" key="3">
    <source>
        <dbReference type="RuleBase" id="RU362073"/>
    </source>
</evidence>
<keyword evidence="6" id="KW-0966">Cell projection</keyword>
<gene>
    <name evidence="6" type="ORF">SAMN04487971_102267</name>
</gene>
<dbReference type="RefSeq" id="WP_090752676.1">
    <property type="nucleotide sequence ID" value="NZ_FNGE01000002.1"/>
</dbReference>
<evidence type="ECO:0000256" key="2">
    <source>
        <dbReference type="ARBA" id="ARBA00023143"/>
    </source>
</evidence>
<comment type="similarity">
    <text evidence="1 3">Belongs to the bacterial flagellin family.</text>
</comment>
<dbReference type="OrthoDB" id="8328560at2"/>
<keyword evidence="6" id="KW-0969">Cilium</keyword>
<sequence length="410" mass="41335">MSSILTNNGAMVALQTLKGINSNLAKTQDEISTGKSVATAKDNAAVWAISKVMEADVSGFKAISSSLALGAQSVGMAREGAEQITGLLTKMRDTIVTSQNATNAQDRAKLQEDVTNLRKQIEGVVKGSQVNGLNLLDGSTASVDFLSSLDRTSAGVSTSNITVSGQNLSTGNYVAKDIFGAGTAPASTAGDSAVMTLGAGDTTGVTLTIGAGAGALAAGDSISIRIGDKTATYTVSAADAGSTTPNDVVAVGLKSAIEKLGISGVSVDYDSGTVGQLTIKSGSAPATANDLNITAQFRNAGSGGLGALASIDVTTPANAQAALASIETMMQTSTDAAARFGAAGRRIEMQSDFVSKLTDTLKSSVGALVDADMEEASARLQALQTQQQLGIQSLSIANKAPQNILSLFRG</sequence>
<keyword evidence="7" id="KW-1185">Reference proteome</keyword>
<dbReference type="InterPro" id="IPR046358">
    <property type="entry name" value="Flagellin_C"/>
</dbReference>
<evidence type="ECO:0000313" key="6">
    <source>
        <dbReference type="EMBL" id="SDK68751.1"/>
    </source>
</evidence>
<evidence type="ECO:0000313" key="7">
    <source>
        <dbReference type="Proteomes" id="UP000199555"/>
    </source>
</evidence>
<feature type="domain" description="Flagellin C-terminal" evidence="5">
    <location>
        <begin position="324"/>
        <end position="408"/>
    </location>
</feature>
<keyword evidence="2 3" id="KW-0975">Bacterial flagellum</keyword>
<dbReference type="SUPFAM" id="SSF64518">
    <property type="entry name" value="Phase 1 flagellin"/>
    <property type="match status" value="1"/>
</dbReference>
<organism evidence="6 7">
    <name type="scientific">Paracoccus chinensis</name>
    <dbReference type="NCBI Taxonomy" id="525640"/>
    <lineage>
        <taxon>Bacteria</taxon>
        <taxon>Pseudomonadati</taxon>
        <taxon>Pseudomonadota</taxon>
        <taxon>Alphaproteobacteria</taxon>
        <taxon>Rhodobacterales</taxon>
        <taxon>Paracoccaceae</taxon>
        <taxon>Paracoccus</taxon>
    </lineage>
</organism>
<dbReference type="AlphaFoldDB" id="A0A1G9DXZ1"/>
<dbReference type="Pfam" id="PF00700">
    <property type="entry name" value="Flagellin_C"/>
    <property type="match status" value="1"/>
</dbReference>
<dbReference type="EMBL" id="FNGE01000002">
    <property type="protein sequence ID" value="SDK68751.1"/>
    <property type="molecule type" value="Genomic_DNA"/>
</dbReference>
<dbReference type="InterPro" id="IPR001029">
    <property type="entry name" value="Flagellin_N"/>
</dbReference>
<feature type="domain" description="Flagellin N-terminal" evidence="4">
    <location>
        <begin position="4"/>
        <end position="139"/>
    </location>
</feature>
<dbReference type="GO" id="GO:0005198">
    <property type="term" value="F:structural molecule activity"/>
    <property type="evidence" value="ECO:0007669"/>
    <property type="project" value="UniProtKB-UniRule"/>
</dbReference>
<comment type="function">
    <text evidence="3">Flagellin is the subunit protein which polymerizes to form the filaments of bacterial flagella.</text>
</comment>
<evidence type="ECO:0000259" key="4">
    <source>
        <dbReference type="Pfam" id="PF00669"/>
    </source>
</evidence>
<dbReference type="GO" id="GO:0005576">
    <property type="term" value="C:extracellular region"/>
    <property type="evidence" value="ECO:0007669"/>
    <property type="project" value="UniProtKB-SubCell"/>
</dbReference>
<dbReference type="PANTHER" id="PTHR42792">
    <property type="entry name" value="FLAGELLIN"/>
    <property type="match status" value="1"/>
</dbReference>
<dbReference type="PANTHER" id="PTHR42792:SF2">
    <property type="entry name" value="FLAGELLIN"/>
    <property type="match status" value="1"/>
</dbReference>
<proteinExistence type="inferred from homology"/>
<keyword evidence="3" id="KW-0964">Secreted</keyword>
<dbReference type="InterPro" id="IPR001492">
    <property type="entry name" value="Flagellin"/>
</dbReference>
<accession>A0A1G9DXZ1</accession>
<keyword evidence="6" id="KW-0282">Flagellum</keyword>
<protein>
    <recommendedName>
        <fullName evidence="3">Flagellin</fullName>
    </recommendedName>
</protein>
<evidence type="ECO:0000256" key="1">
    <source>
        <dbReference type="ARBA" id="ARBA00005709"/>
    </source>
</evidence>
<reference evidence="7" key="1">
    <citation type="submission" date="2016-10" db="EMBL/GenBank/DDBJ databases">
        <authorList>
            <person name="Varghese N."/>
            <person name="Submissions S."/>
        </authorList>
    </citation>
    <scope>NUCLEOTIDE SEQUENCE [LARGE SCALE GENOMIC DNA]</scope>
    <source>
        <strain evidence="7">CGMCC 1.7655</strain>
    </source>
</reference>